<evidence type="ECO:0000313" key="1">
    <source>
        <dbReference type="EMBL" id="CAA7403593.1"/>
    </source>
</evidence>
<dbReference type="EMBL" id="LR746273">
    <property type="protein sequence ID" value="CAA7403593.1"/>
    <property type="molecule type" value="Genomic_DNA"/>
</dbReference>
<sequence>MHRELTVALFNTLEFSCLSMEVPVPVPVRLIVIVYKIEPLFLSSSHLPFFFA</sequence>
<dbReference type="AlphaFoldDB" id="A0A7I8L0N5"/>
<dbReference type="Proteomes" id="UP000663760">
    <property type="component" value="Chromosome 10"/>
</dbReference>
<protein>
    <submittedName>
        <fullName evidence="1">Uncharacterized protein</fullName>
    </submittedName>
</protein>
<gene>
    <name evidence="1" type="ORF">SI8410_10014271</name>
</gene>
<proteinExistence type="predicted"/>
<organism evidence="1 2">
    <name type="scientific">Spirodela intermedia</name>
    <name type="common">Intermediate duckweed</name>
    <dbReference type="NCBI Taxonomy" id="51605"/>
    <lineage>
        <taxon>Eukaryota</taxon>
        <taxon>Viridiplantae</taxon>
        <taxon>Streptophyta</taxon>
        <taxon>Embryophyta</taxon>
        <taxon>Tracheophyta</taxon>
        <taxon>Spermatophyta</taxon>
        <taxon>Magnoliopsida</taxon>
        <taxon>Liliopsida</taxon>
        <taxon>Araceae</taxon>
        <taxon>Lemnoideae</taxon>
        <taxon>Spirodela</taxon>
    </lineage>
</organism>
<reference evidence="1" key="1">
    <citation type="submission" date="2020-02" db="EMBL/GenBank/DDBJ databases">
        <authorList>
            <person name="Scholz U."/>
            <person name="Mascher M."/>
            <person name="Fiebig A."/>
        </authorList>
    </citation>
    <scope>NUCLEOTIDE SEQUENCE</scope>
</reference>
<keyword evidence="2" id="KW-1185">Reference proteome</keyword>
<accession>A0A7I8L0N5</accession>
<name>A0A7I8L0N5_SPIIN</name>
<evidence type="ECO:0000313" key="2">
    <source>
        <dbReference type="Proteomes" id="UP000663760"/>
    </source>
</evidence>